<feature type="transmembrane region" description="Helical" evidence="2">
    <location>
        <begin position="52"/>
        <end position="73"/>
    </location>
</feature>
<proteinExistence type="predicted"/>
<reference evidence="3 4" key="1">
    <citation type="submission" date="2020-08" db="EMBL/GenBank/DDBJ databases">
        <title>Sequencing the genomes of 1000 actinobacteria strains.</title>
        <authorList>
            <person name="Klenk H.-P."/>
        </authorList>
    </citation>
    <scope>NUCLEOTIDE SEQUENCE [LARGE SCALE GENOMIC DNA]</scope>
    <source>
        <strain evidence="3 4">DSM 45258</strain>
    </source>
</reference>
<gene>
    <name evidence="3" type="ORF">FHU29_001720</name>
</gene>
<keyword evidence="2" id="KW-0812">Transmembrane</keyword>
<evidence type="ECO:0000256" key="1">
    <source>
        <dbReference type="SAM" id="MobiDB-lite"/>
    </source>
</evidence>
<name>A0A839RMI4_9ACTN</name>
<dbReference type="RefSeq" id="WP_064438881.1">
    <property type="nucleotide sequence ID" value="NZ_BDDI01000002.1"/>
</dbReference>
<keyword evidence="2" id="KW-0472">Membrane</keyword>
<organism evidence="3 4">
    <name type="scientific">Hoyosella altamirensis</name>
    <dbReference type="NCBI Taxonomy" id="616997"/>
    <lineage>
        <taxon>Bacteria</taxon>
        <taxon>Bacillati</taxon>
        <taxon>Actinomycetota</taxon>
        <taxon>Actinomycetes</taxon>
        <taxon>Mycobacteriales</taxon>
        <taxon>Hoyosellaceae</taxon>
        <taxon>Hoyosella</taxon>
    </lineage>
</organism>
<evidence type="ECO:0000313" key="4">
    <source>
        <dbReference type="Proteomes" id="UP000567922"/>
    </source>
</evidence>
<keyword evidence="2" id="KW-1133">Transmembrane helix</keyword>
<keyword evidence="4" id="KW-1185">Reference proteome</keyword>
<protein>
    <submittedName>
        <fullName evidence="3">Uncharacterized protein</fullName>
    </submittedName>
</protein>
<comment type="caution">
    <text evidence="3">The sequence shown here is derived from an EMBL/GenBank/DDBJ whole genome shotgun (WGS) entry which is preliminary data.</text>
</comment>
<dbReference type="EMBL" id="JACHWS010000001">
    <property type="protein sequence ID" value="MBB3037286.1"/>
    <property type="molecule type" value="Genomic_DNA"/>
</dbReference>
<feature type="compositionally biased region" description="Basic and acidic residues" evidence="1">
    <location>
        <begin position="13"/>
        <end position="27"/>
    </location>
</feature>
<dbReference type="OrthoDB" id="9880893at2"/>
<sequence length="75" mass="8185">MAAPDSRPEEEDPAKRSYDWMRDERLDPPVPEPAGGSERKPPYIGGNPARGALFALVLVLLVIACVLLIYNALVP</sequence>
<dbReference type="AlphaFoldDB" id="A0A839RMI4"/>
<dbReference type="Proteomes" id="UP000567922">
    <property type="component" value="Unassembled WGS sequence"/>
</dbReference>
<accession>A0A839RMI4</accession>
<evidence type="ECO:0000313" key="3">
    <source>
        <dbReference type="EMBL" id="MBB3037286.1"/>
    </source>
</evidence>
<evidence type="ECO:0000256" key="2">
    <source>
        <dbReference type="SAM" id="Phobius"/>
    </source>
</evidence>
<feature type="region of interest" description="Disordered" evidence="1">
    <location>
        <begin position="1"/>
        <end position="43"/>
    </location>
</feature>